<name>A0A1S6HXA0_9GAMM</name>
<dbReference type="AlphaFoldDB" id="A0A1S6HXA0"/>
<reference evidence="1 2" key="1">
    <citation type="submission" date="2016-03" db="EMBL/GenBank/DDBJ databases">
        <title>Complete genome sequence of Shewanella psychrophila WP2, a deep sea bacterium isolated from west Pacific sediment.</title>
        <authorList>
            <person name="Xu G."/>
            <person name="Jian H."/>
        </authorList>
    </citation>
    <scope>NUCLEOTIDE SEQUENCE [LARGE SCALE GENOMIC DNA]</scope>
    <source>
        <strain evidence="1 2">WP2</strain>
    </source>
</reference>
<evidence type="ECO:0000313" key="2">
    <source>
        <dbReference type="Proteomes" id="UP000189545"/>
    </source>
</evidence>
<dbReference type="KEGG" id="spsw:Sps_05128"/>
<dbReference type="Proteomes" id="UP000189545">
    <property type="component" value="Chromosome"/>
</dbReference>
<dbReference type="EMBL" id="CP014782">
    <property type="protein sequence ID" value="AQS40197.1"/>
    <property type="molecule type" value="Genomic_DNA"/>
</dbReference>
<sequence>MVNFAAKAAVKLERAFRKLADTCQFTPDSGGEAVNRSVVPYVTEPDTSQEYIPQPVTMAEFLLSDGPVHCDDLFQLGVLDGQGDFQSTGKQCRLTQIYQVDSISVVYIYVEI</sequence>
<protein>
    <submittedName>
        <fullName evidence="1">Uncharacterized protein</fullName>
    </submittedName>
</protein>
<proteinExistence type="predicted"/>
<accession>A0A1S6HXA0</accession>
<dbReference type="RefSeq" id="WP_077755021.1">
    <property type="nucleotide sequence ID" value="NZ_CP014782.1"/>
</dbReference>
<evidence type="ECO:0000313" key="1">
    <source>
        <dbReference type="EMBL" id="AQS40197.1"/>
    </source>
</evidence>
<gene>
    <name evidence="1" type="ORF">Sps_05128</name>
</gene>
<dbReference type="OrthoDB" id="6270059at2"/>
<organism evidence="1 2">
    <name type="scientific">Shewanella psychrophila</name>
    <dbReference type="NCBI Taxonomy" id="225848"/>
    <lineage>
        <taxon>Bacteria</taxon>
        <taxon>Pseudomonadati</taxon>
        <taxon>Pseudomonadota</taxon>
        <taxon>Gammaproteobacteria</taxon>
        <taxon>Alteromonadales</taxon>
        <taxon>Shewanellaceae</taxon>
        <taxon>Shewanella</taxon>
    </lineage>
</organism>
<keyword evidence="2" id="KW-1185">Reference proteome</keyword>
<dbReference type="STRING" id="225848.Sps_05128"/>